<evidence type="ECO:0000256" key="2">
    <source>
        <dbReference type="ARBA" id="ARBA00022527"/>
    </source>
</evidence>
<evidence type="ECO:0000256" key="11">
    <source>
        <dbReference type="ARBA" id="ARBA00048679"/>
    </source>
</evidence>
<dbReference type="GO" id="GO:0004674">
    <property type="term" value="F:protein serine/threonine kinase activity"/>
    <property type="evidence" value="ECO:0007669"/>
    <property type="project" value="UniProtKB-KW"/>
</dbReference>
<comment type="caution">
    <text evidence="14">The sequence shown here is derived from an EMBL/GenBank/DDBJ whole genome shotgun (WGS) entry which is preliminary data.</text>
</comment>
<keyword evidence="4" id="KW-0732">Signal</keyword>
<comment type="catalytic activity">
    <reaction evidence="11">
        <text>L-seryl-[protein] + ATP = O-phospho-L-seryl-[protein] + ADP + H(+)</text>
        <dbReference type="Rhea" id="RHEA:17989"/>
        <dbReference type="Rhea" id="RHEA-COMP:9863"/>
        <dbReference type="Rhea" id="RHEA-COMP:11604"/>
        <dbReference type="ChEBI" id="CHEBI:15378"/>
        <dbReference type="ChEBI" id="CHEBI:29999"/>
        <dbReference type="ChEBI" id="CHEBI:30616"/>
        <dbReference type="ChEBI" id="CHEBI:83421"/>
        <dbReference type="ChEBI" id="CHEBI:456216"/>
        <dbReference type="EC" id="2.7.11.1"/>
    </reaction>
</comment>
<dbReference type="GO" id="GO:0005886">
    <property type="term" value="C:plasma membrane"/>
    <property type="evidence" value="ECO:0007669"/>
    <property type="project" value="TreeGrafter"/>
</dbReference>
<keyword evidence="8" id="KW-1015">Disulfide bond</keyword>
<evidence type="ECO:0000313" key="15">
    <source>
        <dbReference type="Proteomes" id="UP000092600"/>
    </source>
</evidence>
<keyword evidence="2" id="KW-0723">Serine/threonine-protein kinase</keyword>
<accession>A0A199W979</accession>
<keyword evidence="9" id="KW-0325">Glycoprotein</keyword>
<name>A0A199W979_ANACO</name>
<dbReference type="GO" id="GO:0005524">
    <property type="term" value="F:ATP binding"/>
    <property type="evidence" value="ECO:0007669"/>
    <property type="project" value="UniProtKB-KW"/>
</dbReference>
<feature type="domain" description="Protein kinase" evidence="13">
    <location>
        <begin position="242"/>
        <end position="388"/>
    </location>
</feature>
<keyword evidence="7" id="KW-0067">ATP-binding</keyword>
<dbReference type="Gene3D" id="1.10.510.10">
    <property type="entry name" value="Transferase(Phosphotransferase) domain 1"/>
    <property type="match status" value="1"/>
</dbReference>
<dbReference type="AlphaFoldDB" id="A0A199W979"/>
<evidence type="ECO:0000256" key="8">
    <source>
        <dbReference type="ARBA" id="ARBA00023157"/>
    </source>
</evidence>
<feature type="region of interest" description="Disordered" evidence="12">
    <location>
        <begin position="1"/>
        <end position="138"/>
    </location>
</feature>
<dbReference type="PROSITE" id="PS50011">
    <property type="entry name" value="PROTEIN_KINASE_DOM"/>
    <property type="match status" value="1"/>
</dbReference>
<dbReference type="PANTHER" id="PTHR27002">
    <property type="entry name" value="RECEPTOR-LIKE SERINE/THREONINE-PROTEIN KINASE SD1-8"/>
    <property type="match status" value="1"/>
</dbReference>
<dbReference type="InterPro" id="IPR001245">
    <property type="entry name" value="Ser-Thr/Tyr_kinase_cat_dom"/>
</dbReference>
<dbReference type="STRING" id="4615.A0A199W979"/>
<dbReference type="EMBL" id="LSRQ01000045">
    <property type="protein sequence ID" value="OAY85793.1"/>
    <property type="molecule type" value="Genomic_DNA"/>
</dbReference>
<proteinExistence type="predicted"/>
<evidence type="ECO:0000256" key="12">
    <source>
        <dbReference type="SAM" id="MobiDB-lite"/>
    </source>
</evidence>
<evidence type="ECO:0000259" key="13">
    <source>
        <dbReference type="PROSITE" id="PS50011"/>
    </source>
</evidence>
<evidence type="ECO:0000256" key="3">
    <source>
        <dbReference type="ARBA" id="ARBA00022679"/>
    </source>
</evidence>
<feature type="compositionally biased region" description="Gly residues" evidence="12">
    <location>
        <begin position="1"/>
        <end position="18"/>
    </location>
</feature>
<evidence type="ECO:0000256" key="6">
    <source>
        <dbReference type="ARBA" id="ARBA00022777"/>
    </source>
</evidence>
<dbReference type="FunFam" id="3.30.200.20:FF:000195">
    <property type="entry name" value="G-type lectin S-receptor-like serine/threonine-protein kinase"/>
    <property type="match status" value="1"/>
</dbReference>
<sequence length="388" mass="42081">MGAPDGGAPGHSTSGGAGRPEVRRRRTEPPTPLRFGAFQQSPAAMRRPGLVGAGRGRRRGSRWWPSLRRRAAAMPGSEGGPRSARTAQRRRQGAPAAAGGAQGWPGSGAVVAGRSAETSAAVGKRRQGSHTRATQLRPGWCPWGRRRLRRLRRRTATVGVGGDGAGGGARVGAHLTRGLAGSGWCWFTKSDLFRRKLMDSPRPTSTNGSAIRLAQIDSLKPLSNSDLPLVDLATIQAATNSFAKDNKLGEGGFGPVYRVMSLAHHGVLSGGVEIAVQRLSTKSRQGTVEFRNEVELIAKLQHRNLVRLLGCCVERDEKLLTYEYLLNRSLDAFLFGESDSSKHNQLDWKRRHHIIMGIARGLLYLHDDSVPKVKLTLFFLYLLVISDA</sequence>
<keyword evidence="3" id="KW-0808">Transferase</keyword>
<dbReference type="EC" id="2.7.11.1" evidence="1"/>
<keyword evidence="5" id="KW-0547">Nucleotide-binding</keyword>
<dbReference type="Proteomes" id="UP000092600">
    <property type="component" value="Unassembled WGS sequence"/>
</dbReference>
<dbReference type="SUPFAM" id="SSF56112">
    <property type="entry name" value="Protein kinase-like (PK-like)"/>
    <property type="match status" value="1"/>
</dbReference>
<gene>
    <name evidence="14" type="ORF">ACMD2_25945</name>
</gene>
<evidence type="ECO:0000256" key="9">
    <source>
        <dbReference type="ARBA" id="ARBA00023180"/>
    </source>
</evidence>
<evidence type="ECO:0000256" key="10">
    <source>
        <dbReference type="ARBA" id="ARBA00047899"/>
    </source>
</evidence>
<evidence type="ECO:0000313" key="14">
    <source>
        <dbReference type="EMBL" id="OAY85793.1"/>
    </source>
</evidence>
<dbReference type="Pfam" id="PF07714">
    <property type="entry name" value="PK_Tyr_Ser-Thr"/>
    <property type="match status" value="1"/>
</dbReference>
<organism evidence="14 15">
    <name type="scientific">Ananas comosus</name>
    <name type="common">Pineapple</name>
    <name type="synonym">Ananas ananas</name>
    <dbReference type="NCBI Taxonomy" id="4615"/>
    <lineage>
        <taxon>Eukaryota</taxon>
        <taxon>Viridiplantae</taxon>
        <taxon>Streptophyta</taxon>
        <taxon>Embryophyta</taxon>
        <taxon>Tracheophyta</taxon>
        <taxon>Spermatophyta</taxon>
        <taxon>Magnoliopsida</taxon>
        <taxon>Liliopsida</taxon>
        <taxon>Poales</taxon>
        <taxon>Bromeliaceae</taxon>
        <taxon>Bromelioideae</taxon>
        <taxon>Ananas</taxon>
    </lineage>
</organism>
<feature type="compositionally biased region" description="Basic residues" evidence="12">
    <location>
        <begin position="55"/>
        <end position="71"/>
    </location>
</feature>
<protein>
    <recommendedName>
        <fullName evidence="1">non-specific serine/threonine protein kinase</fullName>
        <ecNumber evidence="1">2.7.11.1</ecNumber>
    </recommendedName>
</protein>
<evidence type="ECO:0000256" key="5">
    <source>
        <dbReference type="ARBA" id="ARBA00022741"/>
    </source>
</evidence>
<evidence type="ECO:0000256" key="4">
    <source>
        <dbReference type="ARBA" id="ARBA00022729"/>
    </source>
</evidence>
<dbReference type="PANTHER" id="PTHR27002:SF804">
    <property type="entry name" value="OS02G0710500 PROTEIN"/>
    <property type="match status" value="1"/>
</dbReference>
<dbReference type="InterPro" id="IPR011009">
    <property type="entry name" value="Kinase-like_dom_sf"/>
</dbReference>
<dbReference type="InterPro" id="IPR000719">
    <property type="entry name" value="Prot_kinase_dom"/>
</dbReference>
<evidence type="ECO:0000256" key="7">
    <source>
        <dbReference type="ARBA" id="ARBA00022840"/>
    </source>
</evidence>
<keyword evidence="14" id="KW-0675">Receptor</keyword>
<keyword evidence="6 14" id="KW-0418">Kinase</keyword>
<reference evidence="14 15" key="1">
    <citation type="journal article" date="2016" name="DNA Res.">
        <title>The draft genome of MD-2 pineapple using hybrid error correction of long reads.</title>
        <authorList>
            <person name="Redwan R.M."/>
            <person name="Saidin A."/>
            <person name="Kumar S.V."/>
        </authorList>
    </citation>
    <scope>NUCLEOTIDE SEQUENCE [LARGE SCALE GENOMIC DNA]</scope>
    <source>
        <strain evidence="15">cv. MD2</strain>
        <tissue evidence="14">Leaf</tissue>
    </source>
</reference>
<comment type="catalytic activity">
    <reaction evidence="10">
        <text>L-threonyl-[protein] + ATP = O-phospho-L-threonyl-[protein] + ADP + H(+)</text>
        <dbReference type="Rhea" id="RHEA:46608"/>
        <dbReference type="Rhea" id="RHEA-COMP:11060"/>
        <dbReference type="Rhea" id="RHEA-COMP:11605"/>
        <dbReference type="ChEBI" id="CHEBI:15378"/>
        <dbReference type="ChEBI" id="CHEBI:30013"/>
        <dbReference type="ChEBI" id="CHEBI:30616"/>
        <dbReference type="ChEBI" id="CHEBI:61977"/>
        <dbReference type="ChEBI" id="CHEBI:456216"/>
        <dbReference type="EC" id="2.7.11.1"/>
    </reaction>
</comment>
<evidence type="ECO:0000256" key="1">
    <source>
        <dbReference type="ARBA" id="ARBA00012513"/>
    </source>
</evidence>